<dbReference type="Pfam" id="PF01261">
    <property type="entry name" value="AP_endonuc_2"/>
    <property type="match status" value="1"/>
</dbReference>
<dbReference type="InterPro" id="IPR013022">
    <property type="entry name" value="Xyl_isomerase-like_TIM-brl"/>
</dbReference>
<evidence type="ECO:0000256" key="5">
    <source>
        <dbReference type="ARBA" id="ARBA00017985"/>
    </source>
</evidence>
<evidence type="ECO:0000256" key="1">
    <source>
        <dbReference type="ARBA" id="ARBA00000476"/>
    </source>
</evidence>
<reference evidence="10" key="1">
    <citation type="submission" date="2025-08" db="UniProtKB">
        <authorList>
            <consortium name="Ensembl"/>
        </authorList>
    </citation>
    <scope>IDENTIFICATION</scope>
</reference>
<comment type="similarity">
    <text evidence="3 7">Belongs to the hyi family.</text>
</comment>
<evidence type="ECO:0000256" key="6">
    <source>
        <dbReference type="ARBA" id="ARBA00023235"/>
    </source>
</evidence>
<name>A0A3B3BIX3_ORYME</name>
<dbReference type="Proteomes" id="UP000261560">
    <property type="component" value="Unplaced"/>
</dbReference>
<accession>A0A3B3BIX3</accession>
<dbReference type="PANTHER" id="PTHR43489">
    <property type="entry name" value="ISOMERASE"/>
    <property type="match status" value="1"/>
</dbReference>
<reference evidence="10" key="2">
    <citation type="submission" date="2025-09" db="UniProtKB">
        <authorList>
            <consortium name="Ensembl"/>
        </authorList>
    </citation>
    <scope>IDENTIFICATION</scope>
</reference>
<organism evidence="10 11">
    <name type="scientific">Oryzias melastigma</name>
    <name type="common">Marine medaka</name>
    <dbReference type="NCBI Taxonomy" id="30732"/>
    <lineage>
        <taxon>Eukaryota</taxon>
        <taxon>Metazoa</taxon>
        <taxon>Chordata</taxon>
        <taxon>Craniata</taxon>
        <taxon>Vertebrata</taxon>
        <taxon>Euteleostomi</taxon>
        <taxon>Actinopterygii</taxon>
        <taxon>Neopterygii</taxon>
        <taxon>Teleostei</taxon>
        <taxon>Neoteleostei</taxon>
        <taxon>Acanthomorphata</taxon>
        <taxon>Ovalentaria</taxon>
        <taxon>Atherinomorphae</taxon>
        <taxon>Beloniformes</taxon>
        <taxon>Adrianichthyidae</taxon>
        <taxon>Oryziinae</taxon>
        <taxon>Oryzias</taxon>
    </lineage>
</organism>
<dbReference type="InterPro" id="IPR026040">
    <property type="entry name" value="HyI-like"/>
</dbReference>
<evidence type="ECO:0000259" key="9">
    <source>
        <dbReference type="Pfam" id="PF01261"/>
    </source>
</evidence>
<dbReference type="AlphaFoldDB" id="A0A3B3BIX3"/>
<evidence type="ECO:0000256" key="2">
    <source>
        <dbReference type="ARBA" id="ARBA00002968"/>
    </source>
</evidence>
<keyword evidence="6 7" id="KW-0413">Isomerase</keyword>
<evidence type="ECO:0000313" key="10">
    <source>
        <dbReference type="Ensembl" id="ENSOMEP00000005506.1"/>
    </source>
</evidence>
<feature type="domain" description="Xylose isomerase-like TIM barrel" evidence="9">
    <location>
        <begin position="24"/>
        <end position="253"/>
    </location>
</feature>
<dbReference type="GeneTree" id="ENSGT00390000005462"/>
<dbReference type="InterPro" id="IPR050417">
    <property type="entry name" value="Sugar_Epim/Isomerase"/>
</dbReference>
<dbReference type="PIRSF" id="PIRSF006241">
    <property type="entry name" value="HyI"/>
    <property type="match status" value="1"/>
</dbReference>
<protein>
    <recommendedName>
        <fullName evidence="5 7">Putative hydroxypyruvate isomerase</fullName>
        <ecNumber evidence="4 7">5.3.1.22</ecNumber>
    </recommendedName>
</protein>
<dbReference type="OMA" id="CEYRPRA"/>
<feature type="active site" description="Proton donor/acceptor" evidence="8">
    <location>
        <position position="150"/>
    </location>
</feature>
<evidence type="ECO:0000256" key="7">
    <source>
        <dbReference type="PIRNR" id="PIRNR006241"/>
    </source>
</evidence>
<dbReference type="PaxDb" id="30732-ENSOMEP00000005506"/>
<dbReference type="GO" id="GO:0008903">
    <property type="term" value="F:hydroxypyruvate isomerase activity"/>
    <property type="evidence" value="ECO:0007669"/>
    <property type="project" value="UniProtKB-EC"/>
</dbReference>
<dbReference type="EC" id="5.3.1.22" evidence="4 7"/>
<dbReference type="Ensembl" id="ENSOMET00000007375.1">
    <property type="protein sequence ID" value="ENSOMEP00000005506.1"/>
    <property type="gene ID" value="ENSOMEG00000006509.1"/>
</dbReference>
<comment type="function">
    <text evidence="2 7">Catalyzes the reversible isomerization between hydroxypyruvate and 2-hydroxy-3-oxopropanoate (also termed tartronate semialdehyde).</text>
</comment>
<dbReference type="FunFam" id="3.20.20.150:FF:000026">
    <property type="entry name" value="Putative hydroxypyruvate isomerase"/>
    <property type="match status" value="1"/>
</dbReference>
<dbReference type="STRING" id="30732.ENSOMEP00000005506"/>
<evidence type="ECO:0000313" key="11">
    <source>
        <dbReference type="Proteomes" id="UP000261560"/>
    </source>
</evidence>
<dbReference type="SUPFAM" id="SSF51658">
    <property type="entry name" value="Xylose isomerase-like"/>
    <property type="match status" value="1"/>
</dbReference>
<comment type="catalytic activity">
    <reaction evidence="1 7">
        <text>3-hydroxypyruvate = 2-hydroxy-3-oxopropanoate</text>
        <dbReference type="Rhea" id="RHEA:11952"/>
        <dbReference type="ChEBI" id="CHEBI:17180"/>
        <dbReference type="ChEBI" id="CHEBI:57978"/>
        <dbReference type="EC" id="5.3.1.22"/>
    </reaction>
</comment>
<feature type="active site" description="Proton donor/acceptor" evidence="8">
    <location>
        <position position="249"/>
    </location>
</feature>
<dbReference type="Gene3D" id="3.20.20.150">
    <property type="entry name" value="Divalent-metal-dependent TIM barrel enzymes"/>
    <property type="match status" value="1"/>
</dbReference>
<evidence type="ECO:0000256" key="4">
    <source>
        <dbReference type="ARBA" id="ARBA00012570"/>
    </source>
</evidence>
<sequence length="306" mass="33955">MAPLKFCANLSWLFTELPDLSRRLQAAAAAGFQAVEAAWILDSNLQELQRVKESAGVELVLLNTPPGDLKAGDLGLGAVPGREAEFRRGLEQTVDFAKALNCKRIHLMAGRIPADSSRASAAREMEAVFIQNLRYAADVLQKEEMTGLIEPINTRVTDPNYFLNSPHQAAEILEKVGRPNIQLQMDLFHWQIMDGNLTQNMQKYLPLVGHVQVAQVPGRNEPDSPGELNFHYLFSTLENLGYQGYVGCEYKPLGEPSSQLWNQEPVRLCADPVCSLQAPQKEVWGGSRSTGLVVLNLEDRACNWDV</sequence>
<evidence type="ECO:0000256" key="8">
    <source>
        <dbReference type="PIRSR" id="PIRSR006241-50"/>
    </source>
</evidence>
<proteinExistence type="inferred from homology"/>
<dbReference type="PANTHER" id="PTHR43489:SF6">
    <property type="entry name" value="HYDROXYPYRUVATE ISOMERASE-RELATED"/>
    <property type="match status" value="1"/>
</dbReference>
<evidence type="ECO:0000256" key="3">
    <source>
        <dbReference type="ARBA" id="ARBA00005962"/>
    </source>
</evidence>
<keyword evidence="11" id="KW-1185">Reference proteome</keyword>
<dbReference type="InterPro" id="IPR036237">
    <property type="entry name" value="Xyl_isomerase-like_sf"/>
</dbReference>
<dbReference type="GO" id="GO:0046487">
    <property type="term" value="P:glyoxylate metabolic process"/>
    <property type="evidence" value="ECO:0007669"/>
    <property type="project" value="TreeGrafter"/>
</dbReference>